<dbReference type="AlphaFoldDB" id="A0A5C3P4K2"/>
<dbReference type="Proteomes" id="UP000308197">
    <property type="component" value="Unassembled WGS sequence"/>
</dbReference>
<keyword evidence="3" id="KW-1185">Reference proteome</keyword>
<evidence type="ECO:0000256" key="1">
    <source>
        <dbReference type="SAM" id="Phobius"/>
    </source>
</evidence>
<gene>
    <name evidence="2" type="ORF">K466DRAFT_569483</name>
</gene>
<keyword evidence="1" id="KW-0812">Transmembrane</keyword>
<organism evidence="2 3">
    <name type="scientific">Polyporus arcularius HHB13444</name>
    <dbReference type="NCBI Taxonomy" id="1314778"/>
    <lineage>
        <taxon>Eukaryota</taxon>
        <taxon>Fungi</taxon>
        <taxon>Dikarya</taxon>
        <taxon>Basidiomycota</taxon>
        <taxon>Agaricomycotina</taxon>
        <taxon>Agaricomycetes</taxon>
        <taxon>Polyporales</taxon>
        <taxon>Polyporaceae</taxon>
        <taxon>Polyporus</taxon>
    </lineage>
</organism>
<reference evidence="2 3" key="1">
    <citation type="journal article" date="2019" name="Nat. Ecol. Evol.">
        <title>Megaphylogeny resolves global patterns of mushroom evolution.</title>
        <authorList>
            <person name="Varga T."/>
            <person name="Krizsan K."/>
            <person name="Foldi C."/>
            <person name="Dima B."/>
            <person name="Sanchez-Garcia M."/>
            <person name="Sanchez-Ramirez S."/>
            <person name="Szollosi G.J."/>
            <person name="Szarkandi J.G."/>
            <person name="Papp V."/>
            <person name="Albert L."/>
            <person name="Andreopoulos W."/>
            <person name="Angelini C."/>
            <person name="Antonin V."/>
            <person name="Barry K.W."/>
            <person name="Bougher N.L."/>
            <person name="Buchanan P."/>
            <person name="Buyck B."/>
            <person name="Bense V."/>
            <person name="Catcheside P."/>
            <person name="Chovatia M."/>
            <person name="Cooper J."/>
            <person name="Damon W."/>
            <person name="Desjardin D."/>
            <person name="Finy P."/>
            <person name="Geml J."/>
            <person name="Haridas S."/>
            <person name="Hughes K."/>
            <person name="Justo A."/>
            <person name="Karasinski D."/>
            <person name="Kautmanova I."/>
            <person name="Kiss B."/>
            <person name="Kocsube S."/>
            <person name="Kotiranta H."/>
            <person name="LaButti K.M."/>
            <person name="Lechner B.E."/>
            <person name="Liimatainen K."/>
            <person name="Lipzen A."/>
            <person name="Lukacs Z."/>
            <person name="Mihaltcheva S."/>
            <person name="Morgado L.N."/>
            <person name="Niskanen T."/>
            <person name="Noordeloos M.E."/>
            <person name="Ohm R.A."/>
            <person name="Ortiz-Santana B."/>
            <person name="Ovrebo C."/>
            <person name="Racz N."/>
            <person name="Riley R."/>
            <person name="Savchenko A."/>
            <person name="Shiryaev A."/>
            <person name="Soop K."/>
            <person name="Spirin V."/>
            <person name="Szebenyi C."/>
            <person name="Tomsovsky M."/>
            <person name="Tulloss R.E."/>
            <person name="Uehling J."/>
            <person name="Grigoriev I.V."/>
            <person name="Vagvolgyi C."/>
            <person name="Papp T."/>
            <person name="Martin F.M."/>
            <person name="Miettinen O."/>
            <person name="Hibbett D.S."/>
            <person name="Nagy L.G."/>
        </authorList>
    </citation>
    <scope>NUCLEOTIDE SEQUENCE [LARGE SCALE GENOMIC DNA]</scope>
    <source>
        <strain evidence="2 3">HHB13444</strain>
    </source>
</reference>
<keyword evidence="1" id="KW-1133">Transmembrane helix</keyword>
<name>A0A5C3P4K2_9APHY</name>
<proteinExistence type="predicted"/>
<dbReference type="EMBL" id="ML211723">
    <property type="protein sequence ID" value="TFK80703.1"/>
    <property type="molecule type" value="Genomic_DNA"/>
</dbReference>
<dbReference type="InParanoid" id="A0A5C3P4K2"/>
<protein>
    <submittedName>
        <fullName evidence="2">Uncharacterized protein</fullName>
    </submittedName>
</protein>
<dbReference type="PROSITE" id="PS51257">
    <property type="entry name" value="PROKAR_LIPOPROTEIN"/>
    <property type="match status" value="1"/>
</dbReference>
<evidence type="ECO:0000313" key="2">
    <source>
        <dbReference type="EMBL" id="TFK80703.1"/>
    </source>
</evidence>
<evidence type="ECO:0000313" key="3">
    <source>
        <dbReference type="Proteomes" id="UP000308197"/>
    </source>
</evidence>
<feature type="transmembrane region" description="Helical" evidence="1">
    <location>
        <begin position="20"/>
        <end position="48"/>
    </location>
</feature>
<keyword evidence="1" id="KW-0472">Membrane</keyword>
<sequence length="204" mass="22287">MVACGKCLPIVALPVLPPHFLLISCILSLPICLFRALSISLCLAINLISTPSNTNIMNTMQEGKVDYAEASTLPQCGLLVSAPPSLNPPAAPCFGDVLFSKVTFNILMAFPHHLHMFCKHLNKDSVLRQAMNEFTPFDVHAWCHDETTSVIHAHGQFTQQADVYQQEVAALSDAPVATCKDTACMGQFFKDLAKFNNVNTALKQ</sequence>
<accession>A0A5C3P4K2</accession>